<dbReference type="InterPro" id="IPR036188">
    <property type="entry name" value="FAD/NAD-bd_sf"/>
</dbReference>
<dbReference type="Gene3D" id="3.30.9.10">
    <property type="entry name" value="D-Amino Acid Oxidase, subunit A, domain 2"/>
    <property type="match status" value="1"/>
</dbReference>
<evidence type="ECO:0000313" key="8">
    <source>
        <dbReference type="Proteomes" id="UP001520654"/>
    </source>
</evidence>
<comment type="caution">
    <text evidence="7">The sequence shown here is derived from an EMBL/GenBank/DDBJ whole genome shotgun (WGS) entry which is preliminary data.</text>
</comment>
<organism evidence="7 8">
    <name type="scientific">Streptomyces flavotricini</name>
    <dbReference type="NCBI Taxonomy" id="66888"/>
    <lineage>
        <taxon>Bacteria</taxon>
        <taxon>Bacillati</taxon>
        <taxon>Actinomycetota</taxon>
        <taxon>Actinomycetes</taxon>
        <taxon>Kitasatosporales</taxon>
        <taxon>Streptomycetaceae</taxon>
        <taxon>Streptomyces</taxon>
    </lineage>
</organism>
<keyword evidence="2" id="KW-0285">Flavoprotein</keyword>
<evidence type="ECO:0000256" key="4">
    <source>
        <dbReference type="ARBA" id="ARBA00023002"/>
    </source>
</evidence>
<keyword evidence="4 7" id="KW-0560">Oxidoreductase</keyword>
<dbReference type="GO" id="GO:0016491">
    <property type="term" value="F:oxidoreductase activity"/>
    <property type="evidence" value="ECO:0007669"/>
    <property type="project" value="UniProtKB-KW"/>
</dbReference>
<comment type="cofactor">
    <cofactor evidence="1">
        <name>FAD</name>
        <dbReference type="ChEBI" id="CHEBI:57692"/>
    </cofactor>
</comment>
<evidence type="ECO:0000256" key="5">
    <source>
        <dbReference type="ARBA" id="ARBA00037941"/>
    </source>
</evidence>
<evidence type="ECO:0000256" key="1">
    <source>
        <dbReference type="ARBA" id="ARBA00001974"/>
    </source>
</evidence>
<dbReference type="PANTHER" id="PTHR43104">
    <property type="entry name" value="L-2-HYDROXYGLUTARATE DEHYDROGENASE, MITOCHONDRIAL"/>
    <property type="match status" value="1"/>
</dbReference>
<dbReference type="Gene3D" id="3.50.50.60">
    <property type="entry name" value="FAD/NAD(P)-binding domain"/>
    <property type="match status" value="1"/>
</dbReference>
<dbReference type="InterPro" id="IPR006076">
    <property type="entry name" value="FAD-dep_OxRdtase"/>
</dbReference>
<dbReference type="Pfam" id="PF01266">
    <property type="entry name" value="DAO"/>
    <property type="match status" value="1"/>
</dbReference>
<gene>
    <name evidence="7" type="primary">lhgO</name>
    <name evidence="7" type="ORF">K7B10_36690</name>
</gene>
<feature type="domain" description="FAD dependent oxidoreductase" evidence="6">
    <location>
        <begin position="19"/>
        <end position="403"/>
    </location>
</feature>
<dbReference type="SUPFAM" id="SSF51905">
    <property type="entry name" value="FAD/NAD(P)-binding domain"/>
    <property type="match status" value="1"/>
</dbReference>
<protein>
    <submittedName>
        <fullName evidence="7">L-2-hydroxyglutarate oxidase</fullName>
        <ecNumber evidence="7">1.1.3.-</ecNumber>
    </submittedName>
</protein>
<keyword evidence="8" id="KW-1185">Reference proteome</keyword>
<reference evidence="7 8" key="1">
    <citation type="submission" date="2021-08" db="EMBL/GenBank/DDBJ databases">
        <title>Genomic Architecture of Streptomyces flavotricini NGL1 and Streptomyces erythrochromogenes HMS4 With Differential Plant Beneficial attributes and laccase production capabilities.</title>
        <authorList>
            <person name="Salwan R."/>
            <person name="Kaur R."/>
            <person name="Sharma V."/>
        </authorList>
    </citation>
    <scope>NUCLEOTIDE SEQUENCE [LARGE SCALE GENOMIC DNA]</scope>
    <source>
        <strain evidence="7 8">NGL1</strain>
    </source>
</reference>
<evidence type="ECO:0000313" key="7">
    <source>
        <dbReference type="EMBL" id="MCC0100222.1"/>
    </source>
</evidence>
<proteinExistence type="inferred from homology"/>
<dbReference type="EC" id="1.1.3.-" evidence="7"/>
<evidence type="ECO:0000259" key="6">
    <source>
        <dbReference type="Pfam" id="PF01266"/>
    </source>
</evidence>
<evidence type="ECO:0000256" key="2">
    <source>
        <dbReference type="ARBA" id="ARBA00022630"/>
    </source>
</evidence>
<dbReference type="Proteomes" id="UP001520654">
    <property type="component" value="Unassembled WGS sequence"/>
</dbReference>
<dbReference type="PANTHER" id="PTHR43104:SF2">
    <property type="entry name" value="L-2-HYDROXYGLUTARATE DEHYDROGENASE, MITOCHONDRIAL"/>
    <property type="match status" value="1"/>
</dbReference>
<dbReference type="NCBIfam" id="NF008726">
    <property type="entry name" value="PRK11728.1"/>
    <property type="match status" value="1"/>
</dbReference>
<accession>A0ABS8EIC3</accession>
<dbReference type="EMBL" id="JAINUL010000001">
    <property type="protein sequence ID" value="MCC0100222.1"/>
    <property type="molecule type" value="Genomic_DNA"/>
</dbReference>
<comment type="similarity">
    <text evidence="5">Belongs to the L2HGDH family.</text>
</comment>
<sequence>MDTFTGSSFPASRPSRPNVVVIGGGIVGLAVARELTARGSHVILCEKESNWAAHQTGHNSQVAHAGVYYTPGSAKARLAVAGNRSIVAYARDHGIAVDVCGKLIVATSAGELPGLHELANRARANGVPARLIGPQEARGIEPHVACLQALHVRSTASIDFPGVCARLVEELTAAGADLRLDTQVLGIRQRGTVTEVATPDGVIRAGRLVNCAGLQADRIAAMAGLRPPAQIVPFRGEYFQLRPGARHLVRGLVYPVPDPTLPFLGVHLTRMLDGTVHAGPNAVLALAREGYRRRDVRVRDVVDAAGYPGLWRLARRYPRTAVGEVVRSLSRRRFAASLARLVPAIGADDIAPAGSGVRAQALRPDGTLVDDFLHIRARGQVHVLNAPSPAATAALEIARLIAAQVLEN</sequence>
<name>A0ABS8EIC3_9ACTN</name>
<keyword evidence="3" id="KW-0274">FAD</keyword>
<evidence type="ECO:0000256" key="3">
    <source>
        <dbReference type="ARBA" id="ARBA00022827"/>
    </source>
</evidence>